<name>G7VFU2_9CREN</name>
<accession>G7VFU2</accession>
<dbReference type="AlphaFoldDB" id="G7VFU2"/>
<gene>
    <name evidence="1" type="ORF">P186_0291</name>
</gene>
<evidence type="ECO:0000313" key="1">
    <source>
        <dbReference type="EMBL" id="AET31749.1"/>
    </source>
</evidence>
<dbReference type="HOGENOM" id="CLU_2646063_0_0_2"/>
<dbReference type="BioCyc" id="PSP1104324:GJSN-282-MONOMER"/>
<proteinExistence type="predicted"/>
<dbReference type="Proteomes" id="UP000005867">
    <property type="component" value="Chromosome"/>
</dbReference>
<keyword evidence="2" id="KW-1185">Reference proteome</keyword>
<sequence length="76" mass="7642">MAYSDAGCGAQRSGATAVKKAALVGPALRGAAGGRSLGRRGVSKGRVAGGRFATTGFSPLIFPKPLDICQTVHNIN</sequence>
<organism evidence="1 2">
    <name type="scientific">Pyrobaculum ferrireducens</name>
    <dbReference type="NCBI Taxonomy" id="1104324"/>
    <lineage>
        <taxon>Archaea</taxon>
        <taxon>Thermoproteota</taxon>
        <taxon>Thermoprotei</taxon>
        <taxon>Thermoproteales</taxon>
        <taxon>Thermoproteaceae</taxon>
        <taxon>Pyrobaculum</taxon>
    </lineage>
</organism>
<dbReference type="EMBL" id="CP003098">
    <property type="protein sequence ID" value="AET31749.1"/>
    <property type="molecule type" value="Genomic_DNA"/>
</dbReference>
<reference evidence="1 2" key="1">
    <citation type="journal article" date="2012" name="J. Bacteriol.">
        <title>Complete genome sequence of strain 1860, a crenarchaeon of the genus pyrobaculum able to grow with various electron acceptors.</title>
        <authorList>
            <person name="Mardanov A.V."/>
            <person name="Gumerov V.M."/>
            <person name="Slobodkina G.B."/>
            <person name="Beletsky A.V."/>
            <person name="Bonch-Osmolovskaya E.A."/>
            <person name="Ravin N.V."/>
            <person name="Skryabin K.G."/>
        </authorList>
    </citation>
    <scope>NUCLEOTIDE SEQUENCE [LARGE SCALE GENOMIC DNA]</scope>
    <source>
        <strain evidence="1 2">1860</strain>
    </source>
</reference>
<dbReference type="STRING" id="1104324.P186_0291"/>
<dbReference type="KEGG" id="pyr:P186_0291"/>
<protein>
    <submittedName>
        <fullName evidence="1">Uncharacterized protein</fullName>
    </submittedName>
</protein>
<evidence type="ECO:0000313" key="2">
    <source>
        <dbReference type="Proteomes" id="UP000005867"/>
    </source>
</evidence>